<proteinExistence type="predicted"/>
<sequence length="128" mass="14577">MISRRFVLHVQTSNVRLGDNQEFPRTTQYACRLNTRSLCCYSNLSSLHDQTSSFREAVVKGSLNFVFTVGLDCDFLTDVFYYGLMLMTGRLESFKYVSKLRLQPEELSVLSAENENACASDHTVVNKT</sequence>
<comment type="caution">
    <text evidence="1">The sequence shown here is derived from an EMBL/GenBank/DDBJ whole genome shotgun (WGS) entry which is preliminary data.</text>
</comment>
<accession>A0A1V4K8I2</accession>
<protein>
    <submittedName>
        <fullName evidence="1">Uncharacterized protein</fullName>
    </submittedName>
</protein>
<organism evidence="1 2">
    <name type="scientific">Patagioenas fasciata monilis</name>
    <dbReference type="NCBI Taxonomy" id="372326"/>
    <lineage>
        <taxon>Eukaryota</taxon>
        <taxon>Metazoa</taxon>
        <taxon>Chordata</taxon>
        <taxon>Craniata</taxon>
        <taxon>Vertebrata</taxon>
        <taxon>Euteleostomi</taxon>
        <taxon>Archelosauria</taxon>
        <taxon>Archosauria</taxon>
        <taxon>Dinosauria</taxon>
        <taxon>Saurischia</taxon>
        <taxon>Theropoda</taxon>
        <taxon>Coelurosauria</taxon>
        <taxon>Aves</taxon>
        <taxon>Neognathae</taxon>
        <taxon>Neoaves</taxon>
        <taxon>Columbimorphae</taxon>
        <taxon>Columbiformes</taxon>
        <taxon>Columbidae</taxon>
        <taxon>Patagioenas</taxon>
    </lineage>
</organism>
<name>A0A1V4K8I2_PATFA</name>
<gene>
    <name evidence="1" type="ORF">AV530_002569</name>
</gene>
<dbReference type="Proteomes" id="UP000190648">
    <property type="component" value="Unassembled WGS sequence"/>
</dbReference>
<reference evidence="1 2" key="1">
    <citation type="submission" date="2016-02" db="EMBL/GenBank/DDBJ databases">
        <title>Band-tailed pigeon sequencing and assembly.</title>
        <authorList>
            <person name="Soares A.E."/>
            <person name="Novak B.J."/>
            <person name="Rice E.S."/>
            <person name="O'Connell B."/>
            <person name="Chang D."/>
            <person name="Weber S."/>
            <person name="Shapiro B."/>
        </authorList>
    </citation>
    <scope>NUCLEOTIDE SEQUENCE [LARGE SCALE GENOMIC DNA]</scope>
    <source>
        <strain evidence="1">BTP2013</strain>
        <tissue evidence="1">Blood</tissue>
    </source>
</reference>
<keyword evidence="2" id="KW-1185">Reference proteome</keyword>
<dbReference type="EMBL" id="LSYS01004331">
    <property type="protein sequence ID" value="OPJ80187.1"/>
    <property type="molecule type" value="Genomic_DNA"/>
</dbReference>
<evidence type="ECO:0000313" key="1">
    <source>
        <dbReference type="EMBL" id="OPJ80187.1"/>
    </source>
</evidence>
<evidence type="ECO:0000313" key="2">
    <source>
        <dbReference type="Proteomes" id="UP000190648"/>
    </source>
</evidence>
<dbReference type="AlphaFoldDB" id="A0A1V4K8I2"/>